<dbReference type="SUPFAM" id="SSF51182">
    <property type="entry name" value="RmlC-like cupins"/>
    <property type="match status" value="1"/>
</dbReference>
<dbReference type="InterPro" id="IPR004313">
    <property type="entry name" value="ARD"/>
</dbReference>
<proteinExistence type="predicted"/>
<accession>A0A0C2FT01</accession>
<evidence type="ECO:0000313" key="2">
    <source>
        <dbReference type="Proteomes" id="UP000054047"/>
    </source>
</evidence>
<gene>
    <name evidence="1" type="ORF">ANCDUO_21908</name>
</gene>
<dbReference type="AlphaFoldDB" id="A0A0C2FT01"/>
<dbReference type="GO" id="GO:0010309">
    <property type="term" value="F:acireductone dioxygenase [iron(II)-requiring] activity"/>
    <property type="evidence" value="ECO:0007669"/>
    <property type="project" value="InterPro"/>
</dbReference>
<reference evidence="1 2" key="1">
    <citation type="submission" date="2013-12" db="EMBL/GenBank/DDBJ databases">
        <title>Draft genome of the parsitic nematode Ancylostoma duodenale.</title>
        <authorList>
            <person name="Mitreva M."/>
        </authorList>
    </citation>
    <scope>NUCLEOTIDE SEQUENCE [LARGE SCALE GENOMIC DNA]</scope>
    <source>
        <strain evidence="1 2">Zhejiang</strain>
    </source>
</reference>
<evidence type="ECO:0000313" key="1">
    <source>
        <dbReference type="EMBL" id="KIH48026.1"/>
    </source>
</evidence>
<name>A0A0C2FT01_9BILA</name>
<keyword evidence="2" id="KW-1185">Reference proteome</keyword>
<dbReference type="OrthoDB" id="1867259at2759"/>
<dbReference type="Proteomes" id="UP000054047">
    <property type="component" value="Unassembled WGS sequence"/>
</dbReference>
<dbReference type="PANTHER" id="PTHR23418:SF10">
    <property type="entry name" value="INACTIVE ACIREDUCTONE DIOXYGENASE 1-RELATED"/>
    <property type="match status" value="1"/>
</dbReference>
<dbReference type="EMBL" id="KN763302">
    <property type="protein sequence ID" value="KIH48026.1"/>
    <property type="molecule type" value="Genomic_DNA"/>
</dbReference>
<dbReference type="Gene3D" id="2.60.120.10">
    <property type="entry name" value="Jelly Rolls"/>
    <property type="match status" value="1"/>
</dbReference>
<protein>
    <submittedName>
        <fullName evidence="1">ARD/ARD' family protein</fullName>
    </submittedName>
</protein>
<dbReference type="Pfam" id="PF03079">
    <property type="entry name" value="ARD"/>
    <property type="match status" value="1"/>
</dbReference>
<dbReference type="GO" id="GO:0006555">
    <property type="term" value="P:methionine metabolic process"/>
    <property type="evidence" value="ECO:0007669"/>
    <property type="project" value="TreeGrafter"/>
</dbReference>
<dbReference type="InterPro" id="IPR014710">
    <property type="entry name" value="RmlC-like_jellyroll"/>
</dbReference>
<organism evidence="1 2">
    <name type="scientific">Ancylostoma duodenale</name>
    <dbReference type="NCBI Taxonomy" id="51022"/>
    <lineage>
        <taxon>Eukaryota</taxon>
        <taxon>Metazoa</taxon>
        <taxon>Ecdysozoa</taxon>
        <taxon>Nematoda</taxon>
        <taxon>Chromadorea</taxon>
        <taxon>Rhabditida</taxon>
        <taxon>Rhabditina</taxon>
        <taxon>Rhabditomorpha</taxon>
        <taxon>Strongyloidea</taxon>
        <taxon>Ancylostomatidae</taxon>
        <taxon>Ancylostomatinae</taxon>
        <taxon>Ancylostoma</taxon>
    </lineage>
</organism>
<dbReference type="PANTHER" id="PTHR23418">
    <property type="entry name" value="ACIREDUCTONE DIOXYGENASE"/>
    <property type="match status" value="1"/>
</dbReference>
<dbReference type="InterPro" id="IPR011051">
    <property type="entry name" value="RmlC_Cupin_sf"/>
</dbReference>
<sequence>MLKPLSRNKRERRIEELDHGEGLVKFEKKAFKYPQRREEKNAHEKIQGFPCQHEKNNKMLEEYYEPTTKDQDVVSLIMDGSCYYDVEPEEDEWIRIHLERGDLIVIPKGVSHRFTVTPQNYVQMQRFFPKKPDDVQG</sequence>